<dbReference type="SUPFAM" id="SSF52317">
    <property type="entry name" value="Class I glutamine amidotransferase-like"/>
    <property type="match status" value="1"/>
</dbReference>
<comment type="similarity">
    <text evidence="4">Belongs to the peptidase C56 family. HSP31-like subfamily.</text>
</comment>
<dbReference type="GO" id="GO:0019172">
    <property type="term" value="F:glyoxalase III activity"/>
    <property type="evidence" value="ECO:0007669"/>
    <property type="project" value="UniProtKB-EC"/>
</dbReference>
<dbReference type="CDD" id="cd03141">
    <property type="entry name" value="GATase1_Hsp31_like"/>
    <property type="match status" value="1"/>
</dbReference>
<comment type="catalytic activity">
    <reaction evidence="5">
        <text>methylglyoxal + H2O = (R)-lactate + H(+)</text>
        <dbReference type="Rhea" id="RHEA:27754"/>
        <dbReference type="ChEBI" id="CHEBI:15377"/>
        <dbReference type="ChEBI" id="CHEBI:15378"/>
        <dbReference type="ChEBI" id="CHEBI:16004"/>
        <dbReference type="ChEBI" id="CHEBI:17158"/>
        <dbReference type="EC" id="4.2.1.130"/>
    </reaction>
</comment>
<evidence type="ECO:0000313" key="8">
    <source>
        <dbReference type="Proteomes" id="UP000616885"/>
    </source>
</evidence>
<evidence type="ECO:0000256" key="4">
    <source>
        <dbReference type="ARBA" id="ARBA00038493"/>
    </source>
</evidence>
<gene>
    <name evidence="7" type="ORF">IM811_006895</name>
</gene>
<evidence type="ECO:0000256" key="5">
    <source>
        <dbReference type="ARBA" id="ARBA00048082"/>
    </source>
</evidence>
<feature type="domain" description="DJ-1/PfpI" evidence="6">
    <location>
        <begin position="92"/>
        <end position="224"/>
    </location>
</feature>
<comment type="caution">
    <text evidence="7">The sequence shown here is derived from an EMBL/GenBank/DDBJ whole genome shotgun (WGS) entry which is preliminary data.</text>
</comment>
<dbReference type="PANTHER" id="PTHR48094">
    <property type="entry name" value="PROTEIN/NUCLEIC ACID DEGLYCASE DJ-1-RELATED"/>
    <property type="match status" value="1"/>
</dbReference>
<evidence type="ECO:0000259" key="6">
    <source>
        <dbReference type="Pfam" id="PF01965"/>
    </source>
</evidence>
<evidence type="ECO:0000256" key="1">
    <source>
        <dbReference type="ARBA" id="ARBA00013134"/>
    </source>
</evidence>
<dbReference type="AlphaFoldDB" id="A0A8H7N1D4"/>
<keyword evidence="2" id="KW-0346">Stress response</keyword>
<dbReference type="EC" id="4.2.1.130" evidence="1"/>
<dbReference type="InterPro" id="IPR029062">
    <property type="entry name" value="Class_I_gatase-like"/>
</dbReference>
<evidence type="ECO:0000256" key="3">
    <source>
        <dbReference type="ARBA" id="ARBA00023239"/>
    </source>
</evidence>
<reference evidence="7" key="1">
    <citation type="submission" date="2020-10" db="EMBL/GenBank/DDBJ databases">
        <title>High-Quality Genome Resource of Clonostachys rosea strain S41 by Oxford Nanopore Long-Read Sequencing.</title>
        <authorList>
            <person name="Wang H."/>
        </authorList>
    </citation>
    <scope>NUCLEOTIDE SEQUENCE</scope>
    <source>
        <strain evidence="7">S41</strain>
    </source>
</reference>
<dbReference type="Gene3D" id="3.40.50.880">
    <property type="match status" value="1"/>
</dbReference>
<keyword evidence="3" id="KW-0456">Lyase</keyword>
<accession>A0A8H7N1D4</accession>
<sequence length="228" mass="25079">MVSPRILVVLTSFGYIQSIQRHTGWYLPELAHPYDVLHEKAELVVASPNGGVSPVDPESVESFWSDDVSRNFYENEKYIWENTTALKDFMGHTAEFDAIFFPGGHGPMFDLTVNKDATQLIEEFYAAGKVVAAVCHGPAVFSNAFVGAQPLLNGRKVTGFSNVEEELMNLTTAMPFLLEDALKQRFGSYEKAKEPWGEHIVVDGRLITGQNPASAKGVAEEIAKALGI</sequence>
<dbReference type="Pfam" id="PF01965">
    <property type="entry name" value="DJ-1_PfpI"/>
    <property type="match status" value="1"/>
</dbReference>
<protein>
    <recommendedName>
        <fullName evidence="1">D-lactate dehydratase</fullName>
        <ecNumber evidence="1">4.2.1.130</ecNumber>
    </recommendedName>
</protein>
<proteinExistence type="inferred from homology"/>
<dbReference type="InterPro" id="IPR050325">
    <property type="entry name" value="Prot/Nucl_acid_deglycase"/>
</dbReference>
<organism evidence="7 8">
    <name type="scientific">Bionectria ochroleuca</name>
    <name type="common">Gliocladium roseum</name>
    <dbReference type="NCBI Taxonomy" id="29856"/>
    <lineage>
        <taxon>Eukaryota</taxon>
        <taxon>Fungi</taxon>
        <taxon>Dikarya</taxon>
        <taxon>Ascomycota</taxon>
        <taxon>Pezizomycotina</taxon>
        <taxon>Sordariomycetes</taxon>
        <taxon>Hypocreomycetidae</taxon>
        <taxon>Hypocreales</taxon>
        <taxon>Bionectriaceae</taxon>
        <taxon>Clonostachys</taxon>
    </lineage>
</organism>
<dbReference type="EMBL" id="JADCTT010000018">
    <property type="protein sequence ID" value="KAF9743239.1"/>
    <property type="molecule type" value="Genomic_DNA"/>
</dbReference>
<evidence type="ECO:0000313" key="7">
    <source>
        <dbReference type="EMBL" id="KAF9743239.1"/>
    </source>
</evidence>
<evidence type="ECO:0000256" key="2">
    <source>
        <dbReference type="ARBA" id="ARBA00023016"/>
    </source>
</evidence>
<dbReference type="Proteomes" id="UP000616885">
    <property type="component" value="Unassembled WGS sequence"/>
</dbReference>
<dbReference type="InterPro" id="IPR002818">
    <property type="entry name" value="DJ-1/PfpI"/>
</dbReference>
<name>A0A8H7N1D4_BIOOC</name>
<dbReference type="PANTHER" id="PTHR48094:SF11">
    <property type="entry name" value="GLUTATHIONE-INDEPENDENT GLYOXALASE HSP31-RELATED"/>
    <property type="match status" value="1"/>
</dbReference>
<dbReference type="GO" id="GO:0019243">
    <property type="term" value="P:methylglyoxal catabolic process to D-lactate via S-lactoyl-glutathione"/>
    <property type="evidence" value="ECO:0007669"/>
    <property type="project" value="TreeGrafter"/>
</dbReference>
<dbReference type="GO" id="GO:0005737">
    <property type="term" value="C:cytoplasm"/>
    <property type="evidence" value="ECO:0007669"/>
    <property type="project" value="TreeGrafter"/>
</dbReference>